<dbReference type="EMBL" id="SNXK01000001">
    <property type="protein sequence ID" value="TDP42310.1"/>
    <property type="molecule type" value="Genomic_DNA"/>
</dbReference>
<keyword evidence="2" id="KW-1185">Reference proteome</keyword>
<proteinExistence type="predicted"/>
<dbReference type="AlphaFoldDB" id="A0A4R6PVX8"/>
<dbReference type="RefSeq" id="WP_067491239.1">
    <property type="nucleotide sequence ID" value="NZ_JBHXPO010000009.1"/>
</dbReference>
<reference evidence="1 2" key="1">
    <citation type="submission" date="2019-03" db="EMBL/GenBank/DDBJ databases">
        <title>Genomic Encyclopedia of Type Strains, Phase IV (KMG-IV): sequencing the most valuable type-strain genomes for metagenomic binning, comparative biology and taxonomic classification.</title>
        <authorList>
            <person name="Goeker M."/>
        </authorList>
    </citation>
    <scope>NUCLEOTIDE SEQUENCE [LARGE SCALE GENOMIC DNA]</scope>
    <source>
        <strain evidence="1 2">DSM 44496</strain>
    </source>
</reference>
<evidence type="ECO:0000313" key="2">
    <source>
        <dbReference type="Proteomes" id="UP000295087"/>
    </source>
</evidence>
<comment type="caution">
    <text evidence="1">The sequence shown here is derived from an EMBL/GenBank/DDBJ whole genome shotgun (WGS) entry which is preliminary data.</text>
</comment>
<protein>
    <recommendedName>
        <fullName evidence="3">Cell wall assembly regulator SMI1</fullName>
    </recommendedName>
</protein>
<accession>A0A4R6PVX8</accession>
<organism evidence="1 2">
    <name type="scientific">Nocardia ignorata</name>
    <dbReference type="NCBI Taxonomy" id="145285"/>
    <lineage>
        <taxon>Bacteria</taxon>
        <taxon>Bacillati</taxon>
        <taxon>Actinomycetota</taxon>
        <taxon>Actinomycetes</taxon>
        <taxon>Mycobacteriales</taxon>
        <taxon>Nocardiaceae</taxon>
        <taxon>Nocardia</taxon>
    </lineage>
</organism>
<evidence type="ECO:0000313" key="1">
    <source>
        <dbReference type="EMBL" id="TDP42310.1"/>
    </source>
</evidence>
<sequence>MTDSPARALTAPLTRVQNWVESTLAPVATGDDDPADVSHGWWERIPADLAVLFNHVDHFPPRLLPDHDLLTLSGAHRIWTLWLEIIDDQRNRIPEYAAAYDPATFSAEPAGSPSELFLPEFIPFADLDGSTLFLDTRPGARSGCIAEYSATGASEGELWPSLTDLFTTLANSLESGTPFAGHHPTVTAATLRWHR</sequence>
<evidence type="ECO:0008006" key="3">
    <source>
        <dbReference type="Google" id="ProtNLM"/>
    </source>
</evidence>
<name>A0A4R6PVX8_NOCIG</name>
<gene>
    <name evidence="1" type="ORF">DFR75_1011420</name>
</gene>
<dbReference type="Proteomes" id="UP000295087">
    <property type="component" value="Unassembled WGS sequence"/>
</dbReference>